<comment type="subcellular location">
    <subcellularLocation>
        <location evidence="1">Cell outer membrane</location>
    </subcellularLocation>
</comment>
<name>A0A1H3YP61_9SPHI</name>
<evidence type="ECO:0000256" key="5">
    <source>
        <dbReference type="ARBA" id="ARBA00023237"/>
    </source>
</evidence>
<dbReference type="EMBL" id="FNRA01000002">
    <property type="protein sequence ID" value="SEA13326.1"/>
    <property type="molecule type" value="Genomic_DNA"/>
</dbReference>
<dbReference type="InterPro" id="IPR011990">
    <property type="entry name" value="TPR-like_helical_dom_sf"/>
</dbReference>
<dbReference type="InterPro" id="IPR012944">
    <property type="entry name" value="SusD_RagB_dom"/>
</dbReference>
<evidence type="ECO:0000256" key="2">
    <source>
        <dbReference type="ARBA" id="ARBA00006275"/>
    </source>
</evidence>
<proteinExistence type="inferred from homology"/>
<evidence type="ECO:0000313" key="8">
    <source>
        <dbReference type="EMBL" id="SEA13326.1"/>
    </source>
</evidence>
<evidence type="ECO:0000256" key="3">
    <source>
        <dbReference type="ARBA" id="ARBA00022729"/>
    </source>
</evidence>
<dbReference type="AlphaFoldDB" id="A0A1H3YP61"/>
<dbReference type="Pfam" id="PF07980">
    <property type="entry name" value="SusD_RagB"/>
    <property type="match status" value="1"/>
</dbReference>
<evidence type="ECO:0000259" key="7">
    <source>
        <dbReference type="Pfam" id="PF14322"/>
    </source>
</evidence>
<accession>A0A1H3YP61</accession>
<evidence type="ECO:0000256" key="4">
    <source>
        <dbReference type="ARBA" id="ARBA00023136"/>
    </source>
</evidence>
<evidence type="ECO:0000259" key="6">
    <source>
        <dbReference type="Pfam" id="PF07980"/>
    </source>
</evidence>
<dbReference type="Pfam" id="PF14322">
    <property type="entry name" value="SusD-like_3"/>
    <property type="match status" value="1"/>
</dbReference>
<dbReference type="CDD" id="cd08977">
    <property type="entry name" value="SusD"/>
    <property type="match status" value="1"/>
</dbReference>
<keyword evidence="3" id="KW-0732">Signal</keyword>
<feature type="domain" description="SusD-like N-terminal" evidence="7">
    <location>
        <begin position="27"/>
        <end position="229"/>
    </location>
</feature>
<dbReference type="OrthoDB" id="5694214at2"/>
<comment type="similarity">
    <text evidence="2">Belongs to the SusD family.</text>
</comment>
<keyword evidence="5" id="KW-0998">Cell outer membrane</keyword>
<dbReference type="PROSITE" id="PS51257">
    <property type="entry name" value="PROKAR_LIPOPROTEIN"/>
    <property type="match status" value="1"/>
</dbReference>
<keyword evidence="4" id="KW-0472">Membrane</keyword>
<feature type="domain" description="RagB/SusD" evidence="6">
    <location>
        <begin position="330"/>
        <end position="501"/>
    </location>
</feature>
<keyword evidence="9" id="KW-1185">Reference proteome</keyword>
<evidence type="ECO:0000313" key="9">
    <source>
        <dbReference type="Proteomes" id="UP000198850"/>
    </source>
</evidence>
<evidence type="ECO:0000256" key="1">
    <source>
        <dbReference type="ARBA" id="ARBA00004442"/>
    </source>
</evidence>
<dbReference type="SUPFAM" id="SSF48452">
    <property type="entry name" value="TPR-like"/>
    <property type="match status" value="1"/>
</dbReference>
<dbReference type="Proteomes" id="UP000198850">
    <property type="component" value="Unassembled WGS sequence"/>
</dbReference>
<reference evidence="8 9" key="1">
    <citation type="submission" date="2016-10" db="EMBL/GenBank/DDBJ databases">
        <authorList>
            <person name="de Groot N.N."/>
        </authorList>
    </citation>
    <scope>NUCLEOTIDE SEQUENCE [LARGE SCALE GENOMIC DNA]</scope>
    <source>
        <strain evidence="8 9">DSM 19033</strain>
    </source>
</reference>
<organism evidence="8 9">
    <name type="scientific">Pedobacter hartonius</name>
    <dbReference type="NCBI Taxonomy" id="425514"/>
    <lineage>
        <taxon>Bacteria</taxon>
        <taxon>Pseudomonadati</taxon>
        <taxon>Bacteroidota</taxon>
        <taxon>Sphingobacteriia</taxon>
        <taxon>Sphingobacteriales</taxon>
        <taxon>Sphingobacteriaceae</taxon>
        <taxon>Pedobacter</taxon>
    </lineage>
</organism>
<protein>
    <submittedName>
        <fullName evidence="8">Starch-binding associating with outer membrane</fullName>
    </submittedName>
</protein>
<dbReference type="GO" id="GO:0009279">
    <property type="term" value="C:cell outer membrane"/>
    <property type="evidence" value="ECO:0007669"/>
    <property type="project" value="UniProtKB-SubCell"/>
</dbReference>
<dbReference type="Gene3D" id="1.25.40.390">
    <property type="match status" value="1"/>
</dbReference>
<dbReference type="STRING" id="425514.SAMN05443550_10282"/>
<dbReference type="RefSeq" id="WP_090555271.1">
    <property type="nucleotide sequence ID" value="NZ_FNRA01000002.1"/>
</dbReference>
<gene>
    <name evidence="8" type="ORF">SAMN05443550_10282</name>
</gene>
<sequence length="501" mass="56294">MRYKSKYTVPFIITLFLFTGVITGCKKYLDEDNRSNYTQENYFQSADQAQAAINNLYASLRKITDGTGTYGESPFMMLEFPTGMANTEVGQSQYNNTLRTLTANADNNYFYVWWANSYNAIANANLAIERIPAIAMDDVAKKRMLGEAAFFRAFYYFHLVRMYGDVPLILKSINASSPELYPERASQASVYDAIVADLLTAEAAGLPVSDVSGKLNIGAVKSLLASVYLTMAGYPLQKKENYQKAADKASEVITSGTYRLFPAYADLRNKANKNLGEFILQNQYQVGINTSSVDQGFLPRSRKITKFSDEIGSVTPSAEFYNSYEAGDLRTKEQQYYYSSYVSVLTGQTVNFGSQYIFKFFDTEAATTAQSDLNWTFIRYPEVLLIYAEASNEAGGPVQAAYDALNLIRTRAQLPNLAGLSQTAFREAIWKEKYHELAYENKAWFDMVRTRLVYNPVTGVFDNFVGHAFPSGPVLTDKYLLFGIPSREIKNNKKLAQNPGW</sequence>
<dbReference type="InterPro" id="IPR033985">
    <property type="entry name" value="SusD-like_N"/>
</dbReference>